<dbReference type="EMBL" id="GBRH01255603">
    <property type="protein sequence ID" value="JAD42292.1"/>
    <property type="molecule type" value="Transcribed_RNA"/>
</dbReference>
<reference evidence="1" key="2">
    <citation type="journal article" date="2015" name="Data Brief">
        <title>Shoot transcriptome of the giant reed, Arundo donax.</title>
        <authorList>
            <person name="Barrero R.A."/>
            <person name="Guerrero F.D."/>
            <person name="Moolhuijzen P."/>
            <person name="Goolsby J.A."/>
            <person name="Tidwell J."/>
            <person name="Bellgard S.E."/>
            <person name="Bellgard M.I."/>
        </authorList>
    </citation>
    <scope>NUCLEOTIDE SEQUENCE</scope>
    <source>
        <tissue evidence="1">Shoot tissue taken approximately 20 cm above the soil surface</tissue>
    </source>
</reference>
<name>A0A0A9A5H4_ARUDO</name>
<protein>
    <submittedName>
        <fullName evidence="1">Uncharacterized protein</fullName>
    </submittedName>
</protein>
<dbReference type="AlphaFoldDB" id="A0A0A9A5H4"/>
<sequence>MCSGIVTEERTDCSTHFMCLLVTAIWHADKPLFEF</sequence>
<reference evidence="1" key="1">
    <citation type="submission" date="2014-09" db="EMBL/GenBank/DDBJ databases">
        <authorList>
            <person name="Magalhaes I.L.F."/>
            <person name="Oliveira U."/>
            <person name="Santos F.R."/>
            <person name="Vidigal T.H.D.A."/>
            <person name="Brescovit A.D."/>
            <person name="Santos A.J."/>
        </authorList>
    </citation>
    <scope>NUCLEOTIDE SEQUENCE</scope>
    <source>
        <tissue evidence="1">Shoot tissue taken approximately 20 cm above the soil surface</tissue>
    </source>
</reference>
<accession>A0A0A9A5H4</accession>
<evidence type="ECO:0000313" key="1">
    <source>
        <dbReference type="EMBL" id="JAD42292.1"/>
    </source>
</evidence>
<organism evidence="1">
    <name type="scientific">Arundo donax</name>
    <name type="common">Giant reed</name>
    <name type="synonym">Donax arundinaceus</name>
    <dbReference type="NCBI Taxonomy" id="35708"/>
    <lineage>
        <taxon>Eukaryota</taxon>
        <taxon>Viridiplantae</taxon>
        <taxon>Streptophyta</taxon>
        <taxon>Embryophyta</taxon>
        <taxon>Tracheophyta</taxon>
        <taxon>Spermatophyta</taxon>
        <taxon>Magnoliopsida</taxon>
        <taxon>Liliopsida</taxon>
        <taxon>Poales</taxon>
        <taxon>Poaceae</taxon>
        <taxon>PACMAD clade</taxon>
        <taxon>Arundinoideae</taxon>
        <taxon>Arundineae</taxon>
        <taxon>Arundo</taxon>
    </lineage>
</organism>
<proteinExistence type="predicted"/>